<feature type="domain" description="Glycosyl hydrolase family 13 catalytic" evidence="1">
    <location>
        <begin position="67"/>
        <end position="475"/>
    </location>
</feature>
<keyword evidence="2" id="KW-0378">Hydrolase</keyword>
<proteinExistence type="predicted"/>
<dbReference type="EMBL" id="JAWXXV010000001">
    <property type="protein sequence ID" value="MDX5985176.1"/>
    <property type="molecule type" value="Genomic_DNA"/>
</dbReference>
<accession>A0ABU4PLZ7</accession>
<dbReference type="PANTHER" id="PTHR10357:SF213">
    <property type="entry name" value="ALPHA AMYLASE CATALYTIC REGION"/>
    <property type="match status" value="1"/>
</dbReference>
<evidence type="ECO:0000313" key="3">
    <source>
        <dbReference type="Proteomes" id="UP001279660"/>
    </source>
</evidence>
<dbReference type="Pfam" id="PF00128">
    <property type="entry name" value="Alpha-amylase"/>
    <property type="match status" value="1"/>
</dbReference>
<dbReference type="InterPro" id="IPR045857">
    <property type="entry name" value="O16G_dom_2"/>
</dbReference>
<dbReference type="Gene3D" id="1.10.1740.10">
    <property type="match status" value="1"/>
</dbReference>
<evidence type="ECO:0000259" key="1">
    <source>
        <dbReference type="SMART" id="SM00642"/>
    </source>
</evidence>
<dbReference type="Gene3D" id="3.20.20.80">
    <property type="entry name" value="Glycosidases"/>
    <property type="match status" value="1"/>
</dbReference>
<sequence>MTETLQSVFDLLEPLYQGHPAWPVERDRIAAAVSAAAEARSPTLRALDADRAAHPAWFGAPEMVGYSFYVDRFAGTLAGLRQRLPWLEALGIRLLHPLPMTLGQSEHSDGGFAVADYRAIEPALGSLDDVRALAADLHDRGMALAMDCVLNHTARDHPWAQAALAGDREMRGYYRIFDAADDVAAWERDLDEVFPDTAPGNFTHEPALGGWVWTSFYPFQWDLDWSNPAVFREMLDVLLFWSNIGVDAFRLDSAPYLWKRRGSVSRNLPETHRLVAALRAGLDIAAPGVALLAEAIERTADVLPYIEPQDGTRAAQLAYHNGVMAALWVALATGDAAIVGDLVRDTVLIRPDTAWLTYLRCHDDIIWSALNGRVPADALDRISDFYTGAGGFGDGRRFQARPGAAASTVGMLASLVGTEGPEALGRYRLLLATMLALPGMPMLYMGDEIGLPNHVDPAAPDDARWLHRPPMDWLRADGAEEGEGAGAAWLALTKWLLAVRATLPAFDAKAATKVHGEVPGLLVVSRGSGGDTVVLIANFGAVPQVFPFEGRWQDAIEDRPIERVVAPGTVLWATRCV</sequence>
<dbReference type="SUPFAM" id="SSF51445">
    <property type="entry name" value="(Trans)glycosidases"/>
    <property type="match status" value="1"/>
</dbReference>
<dbReference type="PANTHER" id="PTHR10357">
    <property type="entry name" value="ALPHA-AMYLASE FAMILY MEMBER"/>
    <property type="match status" value="1"/>
</dbReference>
<dbReference type="GO" id="GO:0016787">
    <property type="term" value="F:hydrolase activity"/>
    <property type="evidence" value="ECO:0007669"/>
    <property type="project" value="UniProtKB-KW"/>
</dbReference>
<keyword evidence="3" id="KW-1185">Reference proteome</keyword>
<reference evidence="2 3" key="1">
    <citation type="submission" date="2023-11" db="EMBL/GenBank/DDBJ databases">
        <title>MicrobeMod: A computational toolkit for identifying prokaryotic methylation and restriction-modification with nanopore sequencing.</title>
        <authorList>
            <person name="Crits-Christoph A."/>
            <person name="Kang S.C."/>
            <person name="Lee H."/>
            <person name="Ostrov N."/>
        </authorList>
    </citation>
    <scope>NUCLEOTIDE SEQUENCE [LARGE SCALE GENOMIC DNA]</scope>
    <source>
        <strain evidence="2 3">ATCC 14820</strain>
    </source>
</reference>
<organism evidence="2 3">
    <name type="scientific">Sphingomonas echinoides</name>
    <dbReference type="NCBI Taxonomy" id="59803"/>
    <lineage>
        <taxon>Bacteria</taxon>
        <taxon>Pseudomonadati</taxon>
        <taxon>Pseudomonadota</taxon>
        <taxon>Alphaproteobacteria</taxon>
        <taxon>Sphingomonadales</taxon>
        <taxon>Sphingomonadaceae</taxon>
        <taxon>Sphingomonas</taxon>
    </lineage>
</organism>
<dbReference type="Gene3D" id="3.90.400.10">
    <property type="entry name" value="Oligo-1,6-glucosidase, Domain 2"/>
    <property type="match status" value="1"/>
</dbReference>
<dbReference type="Proteomes" id="UP001279660">
    <property type="component" value="Unassembled WGS sequence"/>
</dbReference>
<protein>
    <submittedName>
        <fullName evidence="2">Alpha-amylase family glycosyl hydrolase</fullName>
    </submittedName>
</protein>
<gene>
    <name evidence="2" type="ORF">SIL82_12980</name>
</gene>
<dbReference type="InterPro" id="IPR017853">
    <property type="entry name" value="GH"/>
</dbReference>
<evidence type="ECO:0000313" key="2">
    <source>
        <dbReference type="EMBL" id="MDX5985176.1"/>
    </source>
</evidence>
<dbReference type="RefSeq" id="WP_010402299.1">
    <property type="nucleotide sequence ID" value="NZ_JAWXXV010000001.1"/>
</dbReference>
<comment type="caution">
    <text evidence="2">The sequence shown here is derived from an EMBL/GenBank/DDBJ whole genome shotgun (WGS) entry which is preliminary data.</text>
</comment>
<name>A0ABU4PLZ7_9SPHN</name>
<dbReference type="SMART" id="SM00642">
    <property type="entry name" value="Aamy"/>
    <property type="match status" value="1"/>
</dbReference>
<dbReference type="InterPro" id="IPR006047">
    <property type="entry name" value="GH13_cat_dom"/>
</dbReference>